<dbReference type="EMBL" id="JACEIK010002738">
    <property type="protein sequence ID" value="MCD9638600.1"/>
    <property type="molecule type" value="Genomic_DNA"/>
</dbReference>
<comment type="caution">
    <text evidence="2">The sequence shown here is derived from an EMBL/GenBank/DDBJ whole genome shotgun (WGS) entry which is preliminary data.</text>
</comment>
<keyword evidence="3" id="KW-1185">Reference proteome</keyword>
<dbReference type="Pfam" id="PF02458">
    <property type="entry name" value="Transferase"/>
    <property type="match status" value="1"/>
</dbReference>
<reference evidence="2 3" key="1">
    <citation type="journal article" date="2021" name="BMC Genomics">
        <title>Datura genome reveals duplications of psychoactive alkaloid biosynthetic genes and high mutation rate following tissue culture.</title>
        <authorList>
            <person name="Rajewski A."/>
            <person name="Carter-House D."/>
            <person name="Stajich J."/>
            <person name="Litt A."/>
        </authorList>
    </citation>
    <scope>NUCLEOTIDE SEQUENCE [LARGE SCALE GENOMIC DNA]</scope>
    <source>
        <strain evidence="2">AR-01</strain>
    </source>
</reference>
<dbReference type="Proteomes" id="UP000823775">
    <property type="component" value="Unassembled WGS sequence"/>
</dbReference>
<organism evidence="2 3">
    <name type="scientific">Datura stramonium</name>
    <name type="common">Jimsonweed</name>
    <name type="synonym">Common thornapple</name>
    <dbReference type="NCBI Taxonomy" id="4076"/>
    <lineage>
        <taxon>Eukaryota</taxon>
        <taxon>Viridiplantae</taxon>
        <taxon>Streptophyta</taxon>
        <taxon>Embryophyta</taxon>
        <taxon>Tracheophyta</taxon>
        <taxon>Spermatophyta</taxon>
        <taxon>Magnoliopsida</taxon>
        <taxon>eudicotyledons</taxon>
        <taxon>Gunneridae</taxon>
        <taxon>Pentapetalae</taxon>
        <taxon>asterids</taxon>
        <taxon>lamiids</taxon>
        <taxon>Solanales</taxon>
        <taxon>Solanaceae</taxon>
        <taxon>Solanoideae</taxon>
        <taxon>Datureae</taxon>
        <taxon>Datura</taxon>
    </lineage>
</organism>
<proteinExistence type="inferred from homology"/>
<gene>
    <name evidence="2" type="ORF">HAX54_022660</name>
</gene>
<name>A0ABS8UUU7_DATST</name>
<evidence type="ECO:0000256" key="1">
    <source>
        <dbReference type="ARBA" id="ARBA00009861"/>
    </source>
</evidence>
<dbReference type="InterPro" id="IPR023213">
    <property type="entry name" value="CAT-like_dom_sf"/>
</dbReference>
<accession>A0ABS8UUU7</accession>
<dbReference type="PANTHER" id="PTHR31642">
    <property type="entry name" value="TRICHOTHECENE 3-O-ACETYLTRANSFERASE"/>
    <property type="match status" value="1"/>
</dbReference>
<protein>
    <submittedName>
        <fullName evidence="2">Uncharacterized protein</fullName>
    </submittedName>
</protein>
<dbReference type="PANTHER" id="PTHR31642:SF260">
    <property type="entry name" value="SHIKIMATE O-HYDROXYCINNAMOYLTRANSFERASE-LIKE"/>
    <property type="match status" value="1"/>
</dbReference>
<evidence type="ECO:0000313" key="3">
    <source>
        <dbReference type="Proteomes" id="UP000823775"/>
    </source>
</evidence>
<evidence type="ECO:0000313" key="2">
    <source>
        <dbReference type="EMBL" id="MCD9638600.1"/>
    </source>
</evidence>
<dbReference type="Gene3D" id="3.30.559.10">
    <property type="entry name" value="Chloramphenicol acetyltransferase-like domain"/>
    <property type="match status" value="1"/>
</dbReference>
<dbReference type="InterPro" id="IPR050317">
    <property type="entry name" value="Plant_Fungal_Acyltransferase"/>
</dbReference>
<comment type="similarity">
    <text evidence="1">Belongs to the plant acyltransferase family.</text>
</comment>
<sequence>MSTIKFMSKSPVPHPCLRSQATNLACSGPDGRTRLCPPLPQGYLGNVVFTATPIAKSGELQSEPLTTTARRIHDTVARMNDEYLRSAIDYLEFITDLSKLILWPSFASPNLKINSWTKLLVHDSDFGWRKPVHMGPAYVLCEGTVYILPSPSGDKSLRLAVCLHSEHMPLFEKYLYDF</sequence>